<dbReference type="PANTHER" id="PTHR31983:SF0">
    <property type="entry name" value="GLUCAN ENDO-1,3-BETA-D-GLUCOSIDASE 2"/>
    <property type="match status" value="1"/>
</dbReference>
<dbReference type="Gene3D" id="2.70.98.30">
    <property type="entry name" value="Golgi alpha-mannosidase II, domain 4"/>
    <property type="match status" value="1"/>
</dbReference>
<evidence type="ECO:0000256" key="3">
    <source>
        <dbReference type="ARBA" id="ARBA00012780"/>
    </source>
</evidence>
<keyword evidence="12" id="KW-1185">Reference proteome</keyword>
<evidence type="ECO:0000256" key="1">
    <source>
        <dbReference type="ARBA" id="ARBA00000382"/>
    </source>
</evidence>
<accession>I2GVQ7</accession>
<evidence type="ECO:0000256" key="8">
    <source>
        <dbReference type="ARBA" id="ARBA00023326"/>
    </source>
</evidence>
<dbReference type="Proteomes" id="UP000002866">
    <property type="component" value="Chromosome 1"/>
</dbReference>
<evidence type="ECO:0000259" key="10">
    <source>
        <dbReference type="Pfam" id="PF17652"/>
    </source>
</evidence>
<evidence type="ECO:0000313" key="11">
    <source>
        <dbReference type="EMBL" id="CCH58209.1"/>
    </source>
</evidence>
<protein>
    <recommendedName>
        <fullName evidence="3">glucan endo-1,3-beta-D-glucosidase</fullName>
        <ecNumber evidence="3">3.2.1.39</ecNumber>
    </recommendedName>
</protein>
<comment type="catalytic activity">
    <reaction evidence="1">
        <text>Hydrolysis of (1-&gt;3)-beta-D-glucosidic linkages in (1-&gt;3)-beta-D-glucans.</text>
        <dbReference type="EC" id="3.2.1.39"/>
    </reaction>
</comment>
<dbReference type="Pfam" id="PF03639">
    <property type="entry name" value="Glyco_hydro_81"/>
    <property type="match status" value="1"/>
</dbReference>
<evidence type="ECO:0000256" key="6">
    <source>
        <dbReference type="ARBA" id="ARBA00023295"/>
    </source>
</evidence>
<dbReference type="InterPro" id="IPR040451">
    <property type="entry name" value="GH81_N"/>
</dbReference>
<feature type="domain" description="Glycosyl hydrolase family 81 N-terminal" evidence="9">
    <location>
        <begin position="33"/>
        <end position="336"/>
    </location>
</feature>
<dbReference type="InterPro" id="IPR040720">
    <property type="entry name" value="GH81_C"/>
</dbReference>
<keyword evidence="5" id="KW-0119">Carbohydrate metabolism</keyword>
<dbReference type="RefSeq" id="XP_004177728.1">
    <property type="nucleotide sequence ID" value="XM_004177680.1"/>
</dbReference>
<feature type="domain" description="Glycosyl hydrolase family 81 C-terminal" evidence="10">
    <location>
        <begin position="353"/>
        <end position="580"/>
    </location>
</feature>
<dbReference type="PROSITE" id="PS52008">
    <property type="entry name" value="GH81"/>
    <property type="match status" value="1"/>
</dbReference>
<dbReference type="STRING" id="1071380.I2GVQ7"/>
<dbReference type="Pfam" id="PF17652">
    <property type="entry name" value="Glyco_hydro81C"/>
    <property type="match status" value="1"/>
</dbReference>
<reference evidence="11 12" key="1">
    <citation type="journal article" date="2011" name="Proc. Natl. Acad. Sci. U.S.A.">
        <title>Evolutionary erosion of yeast sex chromosomes by mating-type switching accidents.</title>
        <authorList>
            <person name="Gordon J.L."/>
            <person name="Armisen D."/>
            <person name="Proux-Wera E."/>
            <person name="Oheigeartaigh S.S."/>
            <person name="Byrne K.P."/>
            <person name="Wolfe K.H."/>
        </authorList>
    </citation>
    <scope>NUCLEOTIDE SEQUENCE [LARGE SCALE GENOMIC DNA]</scope>
    <source>
        <strain evidence="12">ATCC 34711 / CBS 6284 / DSM 70876 / NBRC 10599 / NRRL Y-10934 / UCD 77-7</strain>
    </source>
</reference>
<evidence type="ECO:0000256" key="2">
    <source>
        <dbReference type="ARBA" id="ARBA00010730"/>
    </source>
</evidence>
<dbReference type="OMA" id="EFHEEIF"/>
<evidence type="ECO:0000256" key="4">
    <source>
        <dbReference type="ARBA" id="ARBA00022801"/>
    </source>
</evidence>
<dbReference type="EC" id="3.2.1.39" evidence="3"/>
<organism evidence="11 12">
    <name type="scientific">Henningerozyma blattae (strain ATCC 34711 / CBS 6284 / DSM 70876 / NBRC 10599 / NRRL Y-10934 / UCD 77-7)</name>
    <name type="common">Yeast</name>
    <name type="synonym">Tetrapisispora blattae</name>
    <dbReference type="NCBI Taxonomy" id="1071380"/>
    <lineage>
        <taxon>Eukaryota</taxon>
        <taxon>Fungi</taxon>
        <taxon>Dikarya</taxon>
        <taxon>Ascomycota</taxon>
        <taxon>Saccharomycotina</taxon>
        <taxon>Saccharomycetes</taxon>
        <taxon>Saccharomycetales</taxon>
        <taxon>Saccharomycetaceae</taxon>
        <taxon>Henningerozyma</taxon>
    </lineage>
</organism>
<dbReference type="GeneID" id="14493545"/>
<dbReference type="AlphaFoldDB" id="I2GVQ7"/>
<dbReference type="GO" id="GO:0000272">
    <property type="term" value="P:polysaccharide catabolic process"/>
    <property type="evidence" value="ECO:0007669"/>
    <property type="project" value="UniProtKB-KW"/>
</dbReference>
<dbReference type="OrthoDB" id="4473401at2759"/>
<evidence type="ECO:0000259" key="9">
    <source>
        <dbReference type="Pfam" id="PF03639"/>
    </source>
</evidence>
<dbReference type="GO" id="GO:0042973">
    <property type="term" value="F:glucan endo-1,3-beta-D-glucosidase activity"/>
    <property type="evidence" value="ECO:0007669"/>
    <property type="project" value="UniProtKB-EC"/>
</dbReference>
<keyword evidence="4" id="KW-0378">Hydrolase</keyword>
<dbReference type="GO" id="GO:0071555">
    <property type="term" value="P:cell wall organization"/>
    <property type="evidence" value="ECO:0007669"/>
    <property type="project" value="UniProtKB-KW"/>
</dbReference>
<gene>
    <name evidence="11" type="primary">TBLA0A04130</name>
    <name evidence="11" type="ORF">TBLA_0A04130</name>
</gene>
<evidence type="ECO:0000313" key="12">
    <source>
        <dbReference type="Proteomes" id="UP000002866"/>
    </source>
</evidence>
<dbReference type="InParanoid" id="I2GVQ7"/>
<dbReference type="Gene3D" id="1.10.287.1170">
    <property type="entry name" value="glycoside hydrolase family 81 endo-[beta] glucanase"/>
    <property type="match status" value="1"/>
</dbReference>
<dbReference type="GO" id="GO:0052861">
    <property type="term" value="F:endo-1,3(4)-beta-glucanase activity"/>
    <property type="evidence" value="ECO:0007669"/>
    <property type="project" value="InterPro"/>
</dbReference>
<proteinExistence type="inferred from homology"/>
<keyword evidence="8" id="KW-0624">Polysaccharide degradation</keyword>
<dbReference type="EMBL" id="HE806316">
    <property type="protein sequence ID" value="CCH58209.1"/>
    <property type="molecule type" value="Genomic_DNA"/>
</dbReference>
<keyword evidence="7" id="KW-0961">Cell wall biogenesis/degradation</keyword>
<comment type="similarity">
    <text evidence="2">Belongs to the glycosyl hydrolase 81 family.</text>
</comment>
<dbReference type="HOGENOM" id="CLU_005482_2_1_1"/>
<evidence type="ECO:0000256" key="7">
    <source>
        <dbReference type="ARBA" id="ARBA00023316"/>
    </source>
</evidence>
<evidence type="ECO:0000256" key="5">
    <source>
        <dbReference type="ARBA" id="ARBA00023277"/>
    </source>
</evidence>
<dbReference type="PANTHER" id="PTHR31983">
    <property type="entry name" value="ENDO-1,3(4)-BETA-GLUCANASE 1"/>
    <property type="match status" value="1"/>
</dbReference>
<dbReference type="GO" id="GO:0009986">
    <property type="term" value="C:cell surface"/>
    <property type="evidence" value="ECO:0007669"/>
    <property type="project" value="TreeGrafter"/>
</dbReference>
<name>I2GVQ7_HENB6</name>
<dbReference type="KEGG" id="tbl:TBLA_0A04130"/>
<keyword evidence="6" id="KW-0326">Glycosidase</keyword>
<dbReference type="InterPro" id="IPR005200">
    <property type="entry name" value="Endo-beta-glucanase"/>
</dbReference>
<sequence>MVSEKEENNGNIFNYPLSVNSPIPEFTRIEHEITPPNHINSNNRAIQTNKFYRNIILGNQMGTVTTDPYSISFIKKKNLIGMCVHDVNSHCKELNVPRVSHSDFLVLTALEYKHPTNIYLLNTGINNMSIQVHIKKSATEFIWFPLVQGMGFITAMYYNIKPVIISKIGFKKFKHLPTPKYGIRKYELTLNNGSIWFLYVYVNGNLMFDLYIDNENHNLVANSIAKGCIFQLTTEDNDHFNSAAGKFITDCEITATRLTYGYQFCYKYSSYGNSTSGASTIYLLPHHTKNLKDEIESKIIKTCLKSKKGIPMKCYLGNNFEFQILDTTERAFNPFASLTLTKNYQNVSENEFLINKIMSECNKTDIPKETNRDSMYFSGRLIAKYCWILYCCHYILNNKELVNTYSLQIKTALELFRKNSQIYPLNYDVTWGGLVSSGKCGKDFENRYYKNHNLHYCYHIIAAAIVTHIEKINGNSVWYEENKEWVENLIRDYSNPNIKDRYFPVFRTFDWYYWRSHEKGIYKFEDAALDKVHYEDVNCALALKLWGMVTNNSNLENIGSLQLGLIEEVSKIYPNFKRNSLSDLTEIFSKDDIRCFLQTLNK</sequence>
<dbReference type="eggNOG" id="KOG2254">
    <property type="taxonomic scope" value="Eukaryota"/>
</dbReference>